<dbReference type="AlphaFoldDB" id="A0A177ARP2"/>
<sequence length="271" mass="31908">MLKSLNREIKICSTLKHCNILQLHETFLEEKEKLYLIYEKITGNDLFFEIEHKCSENYVFSESVICHYMKQLFDAIEYIHDRNIIHGDIRPHAIALASKNDDSILKITSFSCAMYENKEYECIKEISQLVTQEWVYVEESRNGLIGMADYSPVIENEKISKSLDMWLSGVFLYLMLCGKLPFLVKNSFTQYLNLFLVESDNVDIKMDGKEWQPISKPAKDLCRRLMHPISNNSFSIEQAINHPWLNNKNLNCNLKESVYNIREFNKIRRLK</sequence>
<organism evidence="2 3">
    <name type="scientific">Intoshia linei</name>
    <dbReference type="NCBI Taxonomy" id="1819745"/>
    <lineage>
        <taxon>Eukaryota</taxon>
        <taxon>Metazoa</taxon>
        <taxon>Spiralia</taxon>
        <taxon>Lophotrochozoa</taxon>
        <taxon>Mesozoa</taxon>
        <taxon>Orthonectida</taxon>
        <taxon>Rhopaluridae</taxon>
        <taxon>Intoshia</taxon>
    </lineage>
</organism>
<evidence type="ECO:0000259" key="1">
    <source>
        <dbReference type="PROSITE" id="PS50011"/>
    </source>
</evidence>
<comment type="caution">
    <text evidence="2">The sequence shown here is derived from an EMBL/GenBank/DDBJ whole genome shotgun (WGS) entry which is preliminary data.</text>
</comment>
<dbReference type="PANTHER" id="PTHR24347">
    <property type="entry name" value="SERINE/THREONINE-PROTEIN KINASE"/>
    <property type="match status" value="1"/>
</dbReference>
<dbReference type="Gene3D" id="1.10.510.10">
    <property type="entry name" value="Transferase(Phosphotransferase) domain 1"/>
    <property type="match status" value="1"/>
</dbReference>
<dbReference type="Gene3D" id="3.30.200.20">
    <property type="entry name" value="Phosphorylase Kinase, domain 1"/>
    <property type="match status" value="1"/>
</dbReference>
<reference evidence="2 3" key="1">
    <citation type="submission" date="2016-04" db="EMBL/GenBank/DDBJ databases">
        <title>The genome of Intoshia linei affirms orthonectids as highly simplified spiralians.</title>
        <authorList>
            <person name="Mikhailov K.V."/>
            <person name="Slusarev G.S."/>
            <person name="Nikitin M.A."/>
            <person name="Logacheva M.D."/>
            <person name="Penin A."/>
            <person name="Aleoshin V."/>
            <person name="Panchin Y.V."/>
        </authorList>
    </citation>
    <scope>NUCLEOTIDE SEQUENCE [LARGE SCALE GENOMIC DNA]</scope>
    <source>
        <strain evidence="2">Intl2013</strain>
        <tissue evidence="2">Whole animal</tissue>
    </source>
</reference>
<dbReference type="OrthoDB" id="336747at2759"/>
<dbReference type="GO" id="GO:0004672">
    <property type="term" value="F:protein kinase activity"/>
    <property type="evidence" value="ECO:0007669"/>
    <property type="project" value="InterPro"/>
</dbReference>
<dbReference type="InterPro" id="IPR011009">
    <property type="entry name" value="Kinase-like_dom_sf"/>
</dbReference>
<dbReference type="GO" id="GO:0005524">
    <property type="term" value="F:ATP binding"/>
    <property type="evidence" value="ECO:0007669"/>
    <property type="project" value="InterPro"/>
</dbReference>
<accession>A0A177ARP2</accession>
<feature type="domain" description="Protein kinase" evidence="1">
    <location>
        <begin position="1"/>
        <end position="245"/>
    </location>
</feature>
<dbReference type="PROSITE" id="PS50011">
    <property type="entry name" value="PROTEIN_KINASE_DOM"/>
    <property type="match status" value="1"/>
</dbReference>
<proteinExistence type="predicted"/>
<keyword evidence="3" id="KW-1185">Reference proteome</keyword>
<gene>
    <name evidence="2" type="ORF">A3Q56_07804</name>
</gene>
<dbReference type="Pfam" id="PF00069">
    <property type="entry name" value="Pkinase"/>
    <property type="match status" value="1"/>
</dbReference>
<evidence type="ECO:0000313" key="3">
    <source>
        <dbReference type="Proteomes" id="UP000078046"/>
    </source>
</evidence>
<feature type="non-terminal residue" evidence="2">
    <location>
        <position position="271"/>
    </location>
</feature>
<dbReference type="SMART" id="SM00220">
    <property type="entry name" value="S_TKc"/>
    <property type="match status" value="1"/>
</dbReference>
<dbReference type="Proteomes" id="UP000078046">
    <property type="component" value="Unassembled WGS sequence"/>
</dbReference>
<dbReference type="EMBL" id="LWCA01001796">
    <property type="protein sequence ID" value="OAF64490.1"/>
    <property type="molecule type" value="Genomic_DNA"/>
</dbReference>
<name>A0A177ARP2_9BILA</name>
<protein>
    <recommendedName>
        <fullName evidence="1">Protein kinase domain-containing protein</fullName>
    </recommendedName>
</protein>
<dbReference type="SUPFAM" id="SSF56112">
    <property type="entry name" value="Protein kinase-like (PK-like)"/>
    <property type="match status" value="1"/>
</dbReference>
<evidence type="ECO:0000313" key="2">
    <source>
        <dbReference type="EMBL" id="OAF64490.1"/>
    </source>
</evidence>
<dbReference type="InterPro" id="IPR000719">
    <property type="entry name" value="Prot_kinase_dom"/>
</dbReference>